<dbReference type="AlphaFoldDB" id="A0A840S2S9"/>
<evidence type="ECO:0000256" key="1">
    <source>
        <dbReference type="ARBA" id="ARBA00022448"/>
    </source>
</evidence>
<proteinExistence type="predicted"/>
<keyword evidence="2" id="KW-0597">Phosphoprotein</keyword>
<reference evidence="10 11" key="1">
    <citation type="submission" date="2020-08" db="EMBL/GenBank/DDBJ databases">
        <title>Genomic Encyclopedia of Type Strains, Phase IV (KMG-IV): sequencing the most valuable type-strain genomes for metagenomic binning, comparative biology and taxonomic classification.</title>
        <authorList>
            <person name="Goeker M."/>
        </authorList>
    </citation>
    <scope>NUCLEOTIDE SEQUENCE [LARGE SCALE GENOMIC DNA]</scope>
    <source>
        <strain evidence="10 11">DSM 23958</strain>
    </source>
</reference>
<feature type="transmembrane region" description="Helical" evidence="9">
    <location>
        <begin position="178"/>
        <end position="198"/>
    </location>
</feature>
<accession>A0A840S2S9</accession>
<dbReference type="Pfam" id="PF03116">
    <property type="entry name" value="NQR2_RnfD_RnfE"/>
    <property type="match status" value="1"/>
</dbReference>
<evidence type="ECO:0000256" key="6">
    <source>
        <dbReference type="ARBA" id="ARBA00022967"/>
    </source>
</evidence>
<evidence type="ECO:0000256" key="5">
    <source>
        <dbReference type="ARBA" id="ARBA00022692"/>
    </source>
</evidence>
<keyword evidence="3" id="KW-0285">Flavoprotein</keyword>
<dbReference type="GO" id="GO:0016020">
    <property type="term" value="C:membrane"/>
    <property type="evidence" value="ECO:0007669"/>
    <property type="project" value="InterPro"/>
</dbReference>
<evidence type="ECO:0000256" key="7">
    <source>
        <dbReference type="ARBA" id="ARBA00022989"/>
    </source>
</evidence>
<dbReference type="GO" id="GO:0055085">
    <property type="term" value="P:transmembrane transport"/>
    <property type="evidence" value="ECO:0007669"/>
    <property type="project" value="InterPro"/>
</dbReference>
<protein>
    <recommendedName>
        <fullName evidence="12">Na+-transporting NADH:ubiquinone oxidoreductase, subunit NqrB</fullName>
    </recommendedName>
</protein>
<evidence type="ECO:0000256" key="9">
    <source>
        <dbReference type="SAM" id="Phobius"/>
    </source>
</evidence>
<evidence type="ECO:0000313" key="11">
    <source>
        <dbReference type="Proteomes" id="UP000554837"/>
    </source>
</evidence>
<keyword evidence="5 9" id="KW-0812">Transmembrane</keyword>
<feature type="transmembrane region" description="Helical" evidence="9">
    <location>
        <begin position="235"/>
        <end position="252"/>
    </location>
</feature>
<evidence type="ECO:0000313" key="10">
    <source>
        <dbReference type="EMBL" id="MBB5202890.1"/>
    </source>
</evidence>
<name>A0A840S2S9_9BURK</name>
<comment type="caution">
    <text evidence="10">The sequence shown here is derived from an EMBL/GenBank/DDBJ whole genome shotgun (WGS) entry which is preliminary data.</text>
</comment>
<keyword evidence="4" id="KW-0288">FMN</keyword>
<keyword evidence="1" id="KW-0813">Transport</keyword>
<dbReference type="InterPro" id="IPR004338">
    <property type="entry name" value="NqrB/RnfD"/>
</dbReference>
<gene>
    <name evidence="10" type="ORF">HNQ51_000183</name>
</gene>
<keyword evidence="8 9" id="KW-0472">Membrane</keyword>
<evidence type="ECO:0000256" key="4">
    <source>
        <dbReference type="ARBA" id="ARBA00022643"/>
    </source>
</evidence>
<feature type="transmembrane region" description="Helical" evidence="9">
    <location>
        <begin position="20"/>
        <end position="38"/>
    </location>
</feature>
<dbReference type="EMBL" id="JACHHO010000001">
    <property type="protein sequence ID" value="MBB5202890.1"/>
    <property type="molecule type" value="Genomic_DNA"/>
</dbReference>
<evidence type="ECO:0008006" key="12">
    <source>
        <dbReference type="Google" id="ProtNLM"/>
    </source>
</evidence>
<feature type="transmembrane region" description="Helical" evidence="9">
    <location>
        <begin position="149"/>
        <end position="166"/>
    </location>
</feature>
<evidence type="ECO:0000256" key="3">
    <source>
        <dbReference type="ARBA" id="ARBA00022630"/>
    </source>
</evidence>
<keyword evidence="6" id="KW-1278">Translocase</keyword>
<keyword evidence="11" id="KW-1185">Reference proteome</keyword>
<evidence type="ECO:0000256" key="8">
    <source>
        <dbReference type="ARBA" id="ARBA00023136"/>
    </source>
</evidence>
<feature type="transmembrane region" description="Helical" evidence="9">
    <location>
        <begin position="74"/>
        <end position="91"/>
    </location>
</feature>
<evidence type="ECO:0000256" key="2">
    <source>
        <dbReference type="ARBA" id="ARBA00022553"/>
    </source>
</evidence>
<organism evidence="10 11">
    <name type="scientific">Inhella inkyongensis</name>
    <dbReference type="NCBI Taxonomy" id="392593"/>
    <lineage>
        <taxon>Bacteria</taxon>
        <taxon>Pseudomonadati</taxon>
        <taxon>Pseudomonadota</taxon>
        <taxon>Betaproteobacteria</taxon>
        <taxon>Burkholderiales</taxon>
        <taxon>Sphaerotilaceae</taxon>
        <taxon>Inhella</taxon>
    </lineage>
</organism>
<feature type="transmembrane region" description="Helical" evidence="9">
    <location>
        <begin position="204"/>
        <end position="223"/>
    </location>
</feature>
<sequence length="297" mass="32629">MGAPVGALSALQRTVLKPDARWWQIGFLASFLLFGALWHDIAIAPAQVLLCALSALGTQAAWQWGLRLPTRRRWSGYLSAAVSTLGICILVRSNGLWVHPLLAAVAMSSKYLLRAGPEACRSHVLNPANLAAFLAWALLPDAWLSPGQWGSGSLLALWFMALGLWVTRRAQRVDVSLAFLLAWGGLCAARLAGLGYAWDPGVAMWLRQVGNGAVLLFAFFMISDPMTTPQRRVPRLVYALLVALAAFVWQYQLFRPHGLIVTLFAASWLVPWINHAWPAPRASWAREPVLTFKPESA</sequence>
<keyword evidence="7 9" id="KW-1133">Transmembrane helix</keyword>
<feature type="transmembrane region" description="Helical" evidence="9">
    <location>
        <begin position="258"/>
        <end position="277"/>
    </location>
</feature>
<dbReference type="Proteomes" id="UP000554837">
    <property type="component" value="Unassembled WGS sequence"/>
</dbReference>